<dbReference type="SUPFAM" id="SSF52777">
    <property type="entry name" value="CoA-dependent acyltransferases"/>
    <property type="match status" value="1"/>
</dbReference>
<name>A0AAV0IB05_9ROSI</name>
<evidence type="ECO:0000256" key="3">
    <source>
        <dbReference type="ARBA" id="ARBA00023315"/>
    </source>
</evidence>
<dbReference type="InterPro" id="IPR023213">
    <property type="entry name" value="CAT-like_dom_sf"/>
</dbReference>
<gene>
    <name evidence="4" type="ORF">LITE_LOCUS8391</name>
</gene>
<keyword evidence="5" id="KW-1185">Reference proteome</keyword>
<dbReference type="GO" id="GO:0016747">
    <property type="term" value="F:acyltransferase activity, transferring groups other than amino-acyl groups"/>
    <property type="evidence" value="ECO:0007669"/>
    <property type="project" value="TreeGrafter"/>
</dbReference>
<keyword evidence="2" id="KW-0808">Transferase</keyword>
<evidence type="ECO:0000313" key="4">
    <source>
        <dbReference type="EMBL" id="CAI0394616.1"/>
    </source>
</evidence>
<dbReference type="FunFam" id="3.30.559.10:FF:000008">
    <property type="entry name" value="Tryptamine hydroxycinnamoyl transferase"/>
    <property type="match status" value="1"/>
</dbReference>
<evidence type="ECO:0000256" key="1">
    <source>
        <dbReference type="ARBA" id="ARBA00009861"/>
    </source>
</evidence>
<keyword evidence="3" id="KW-0012">Acyltransferase</keyword>
<comment type="similarity">
    <text evidence="1">Belongs to the plant acyltransferase family.</text>
</comment>
<reference evidence="4" key="1">
    <citation type="submission" date="2022-08" db="EMBL/GenBank/DDBJ databases">
        <authorList>
            <person name="Gutierrez-Valencia J."/>
        </authorList>
    </citation>
    <scope>NUCLEOTIDE SEQUENCE</scope>
</reference>
<dbReference type="PANTHER" id="PTHR31642:SF158">
    <property type="entry name" value="N-BENZOYLTRANSFERASE PROTEIN, PUTATIVE-RELATED"/>
    <property type="match status" value="1"/>
</dbReference>
<evidence type="ECO:0000256" key="2">
    <source>
        <dbReference type="ARBA" id="ARBA00022679"/>
    </source>
</evidence>
<proteinExistence type="inferred from homology"/>
<dbReference type="Proteomes" id="UP001154282">
    <property type="component" value="Unassembled WGS sequence"/>
</dbReference>
<evidence type="ECO:0000313" key="5">
    <source>
        <dbReference type="Proteomes" id="UP001154282"/>
    </source>
</evidence>
<dbReference type="Gene3D" id="3.30.559.10">
    <property type="entry name" value="Chloramphenicol acetyltransferase-like domain"/>
    <property type="match status" value="2"/>
</dbReference>
<dbReference type="PANTHER" id="PTHR31642">
    <property type="entry name" value="TRICHOTHECENE 3-O-ACETYLTRANSFERASE"/>
    <property type="match status" value="1"/>
</dbReference>
<dbReference type="EMBL" id="CAMGYJ010000003">
    <property type="protein sequence ID" value="CAI0394616.1"/>
    <property type="molecule type" value="Genomic_DNA"/>
</dbReference>
<sequence length="448" mass="50100">MKVTVKSTTMVQPAERMRRHSLWLSNLDLLQLRSHVTRVISAYNKPASSSSSESCFFDTKVVKEALSKTLVPFYPVAGRLRRRDGNGGRLELDCNDEGVLFQEAESEAVLAEVKELLLMADGLEFSPGEEAELLELFPRVDYSKGVSSYPLLIVQVTRFKCGGICLGIGIHHALADGESSVSFINTWADMARGLPVEATLFWDRTILRARRPVTPEFHHVEYDPDPTMMITDNNPPKPAATVAILKITAEQLNTLKDRAMARSRYSTYEILTSHIWRCAIKARGLVNEQPTKLHISLDGRSRLSPPLPAGYFGNVIFHATPVALAGELASEPLPRTLERIQQALSRMDDEYLRSAIDYLEDPNNPEGIIQVQTHCRSPNLWVVSWMRFPFKTADFGWGSSTLFHVADISEGMGILLPRNPADGSLSLAICLESDVMEGFKKMFYEFDP</sequence>
<protein>
    <submittedName>
        <fullName evidence="4">Uncharacterized protein</fullName>
    </submittedName>
</protein>
<accession>A0AAV0IB05</accession>
<dbReference type="Pfam" id="PF02458">
    <property type="entry name" value="Transferase"/>
    <property type="match status" value="1"/>
</dbReference>
<comment type="caution">
    <text evidence="4">The sequence shown here is derived from an EMBL/GenBank/DDBJ whole genome shotgun (WGS) entry which is preliminary data.</text>
</comment>
<organism evidence="4 5">
    <name type="scientific">Linum tenue</name>
    <dbReference type="NCBI Taxonomy" id="586396"/>
    <lineage>
        <taxon>Eukaryota</taxon>
        <taxon>Viridiplantae</taxon>
        <taxon>Streptophyta</taxon>
        <taxon>Embryophyta</taxon>
        <taxon>Tracheophyta</taxon>
        <taxon>Spermatophyta</taxon>
        <taxon>Magnoliopsida</taxon>
        <taxon>eudicotyledons</taxon>
        <taxon>Gunneridae</taxon>
        <taxon>Pentapetalae</taxon>
        <taxon>rosids</taxon>
        <taxon>fabids</taxon>
        <taxon>Malpighiales</taxon>
        <taxon>Linaceae</taxon>
        <taxon>Linum</taxon>
    </lineage>
</organism>
<dbReference type="AlphaFoldDB" id="A0AAV0IB05"/>
<dbReference type="InterPro" id="IPR050317">
    <property type="entry name" value="Plant_Fungal_Acyltransferase"/>
</dbReference>